<dbReference type="OrthoDB" id="4708870at2759"/>
<organism evidence="1 2">
    <name type="scientific">Lasallia pustulata</name>
    <dbReference type="NCBI Taxonomy" id="136370"/>
    <lineage>
        <taxon>Eukaryota</taxon>
        <taxon>Fungi</taxon>
        <taxon>Dikarya</taxon>
        <taxon>Ascomycota</taxon>
        <taxon>Pezizomycotina</taxon>
        <taxon>Lecanoromycetes</taxon>
        <taxon>OSLEUM clade</taxon>
        <taxon>Umbilicariomycetidae</taxon>
        <taxon>Umbilicariales</taxon>
        <taxon>Umbilicariaceae</taxon>
        <taxon>Lasallia</taxon>
    </lineage>
</organism>
<sequence>MGGKAFTHLKPPLWTPRLPPTLYHSLRTKYLTLLSTFYNQVATPLEAPEKPSYGDIDILVASPLSANPPTPLGTALAARTSLTHPSSPIASYALPHPLLAHAYVQLDIHVCSAATFAFEVFRQSHGDLWSILGSSMRMVGLTATNSGLHLRIPEIDAFDRKQSLLHLTSDPDAVLDFLGLDPCSRWRVFNSVDEMFLYAASAPFFRREAYVRERMRAKDRKRVAQRELYRRFVEEWVPRMTGCGGETVEAEGWKREGVLGRALDVFGKRGEYEKRLGKWRAERRELGVKRHRNEARRANAVAEVEYADAWIRQLRREKS</sequence>
<protein>
    <submittedName>
        <fullName evidence="1">Uncharacterized protein</fullName>
    </submittedName>
</protein>
<comment type="caution">
    <text evidence="1">The sequence shown here is derived from an EMBL/GenBank/DDBJ whole genome shotgun (WGS) entry which is preliminary data.</text>
</comment>
<name>A0A5M8PI13_9LECA</name>
<proteinExistence type="predicted"/>
<dbReference type="EMBL" id="VXIT01000012">
    <property type="protein sequence ID" value="KAA6409029.1"/>
    <property type="molecule type" value="Genomic_DNA"/>
</dbReference>
<accession>A0A5M8PI13</accession>
<evidence type="ECO:0000313" key="1">
    <source>
        <dbReference type="EMBL" id="KAA6409029.1"/>
    </source>
</evidence>
<dbReference type="AlphaFoldDB" id="A0A5M8PI13"/>
<gene>
    <name evidence="1" type="ORF">FRX48_07373</name>
</gene>
<reference evidence="1 2" key="1">
    <citation type="submission" date="2019-09" db="EMBL/GenBank/DDBJ databases">
        <title>The hologenome of the rock-dwelling lichen Lasallia pustulata.</title>
        <authorList>
            <person name="Greshake Tzovaras B."/>
            <person name="Segers F."/>
            <person name="Bicker A."/>
            <person name="Dal Grande F."/>
            <person name="Otte J."/>
            <person name="Hankeln T."/>
            <person name="Schmitt I."/>
            <person name="Ebersberger I."/>
        </authorList>
    </citation>
    <scope>NUCLEOTIDE SEQUENCE [LARGE SCALE GENOMIC DNA]</scope>
    <source>
        <strain evidence="1">A1-1</strain>
    </source>
</reference>
<dbReference type="Proteomes" id="UP000324767">
    <property type="component" value="Unassembled WGS sequence"/>
</dbReference>
<evidence type="ECO:0000313" key="2">
    <source>
        <dbReference type="Proteomes" id="UP000324767"/>
    </source>
</evidence>